<dbReference type="SUPFAM" id="SSF46689">
    <property type="entry name" value="Homeodomain-like"/>
    <property type="match status" value="1"/>
</dbReference>
<dbReference type="InterPro" id="IPR020449">
    <property type="entry name" value="Tscrpt_reg_AraC-type_HTH"/>
</dbReference>
<reference evidence="8" key="1">
    <citation type="submission" date="2019-12" db="EMBL/GenBank/DDBJ databases">
        <authorList>
            <person name="Cremers G."/>
        </authorList>
    </citation>
    <scope>NUCLEOTIDE SEQUENCE</scope>
    <source>
        <strain evidence="8">Vvax</strain>
    </source>
</reference>
<dbReference type="Pfam" id="PF00072">
    <property type="entry name" value="Response_reg"/>
    <property type="match status" value="1"/>
</dbReference>
<gene>
    <name evidence="8" type="primary">pleD_1</name>
    <name evidence="8" type="ORF">VVAX_01219</name>
</gene>
<keyword evidence="1" id="KW-0805">Transcription regulation</keyword>
<dbReference type="PROSITE" id="PS01124">
    <property type="entry name" value="HTH_ARAC_FAMILY_2"/>
    <property type="match status" value="1"/>
</dbReference>
<feature type="modified residue" description="4-aspartylphosphate" evidence="4">
    <location>
        <position position="62"/>
    </location>
</feature>
<dbReference type="InterPro" id="IPR018060">
    <property type="entry name" value="HTH_AraC"/>
</dbReference>
<feature type="domain" description="Response regulatory" evidence="7">
    <location>
        <begin position="13"/>
        <end position="129"/>
    </location>
</feature>
<dbReference type="EMBL" id="LR743507">
    <property type="protein sequence ID" value="CAA2101377.1"/>
    <property type="molecule type" value="Genomic_DNA"/>
</dbReference>
<evidence type="ECO:0000259" key="7">
    <source>
        <dbReference type="PROSITE" id="PS50110"/>
    </source>
</evidence>
<feature type="domain" description="HTH araC/xylS-type" evidence="6">
    <location>
        <begin position="172"/>
        <end position="270"/>
    </location>
</feature>
<evidence type="ECO:0000256" key="1">
    <source>
        <dbReference type="ARBA" id="ARBA00023015"/>
    </source>
</evidence>
<dbReference type="InterPro" id="IPR018062">
    <property type="entry name" value="HTH_AraC-typ_CS"/>
</dbReference>
<accession>A0A679J5A2</accession>
<keyword evidence="3" id="KW-0804">Transcription</keyword>
<dbReference type="PRINTS" id="PR00032">
    <property type="entry name" value="HTHARAC"/>
</dbReference>
<dbReference type="PROSITE" id="PS00041">
    <property type="entry name" value="HTH_ARAC_FAMILY_1"/>
    <property type="match status" value="1"/>
</dbReference>
<dbReference type="SMART" id="SM00448">
    <property type="entry name" value="REC"/>
    <property type="match status" value="1"/>
</dbReference>
<dbReference type="AlphaFoldDB" id="A0A679J5A2"/>
<dbReference type="PANTHER" id="PTHR47893">
    <property type="entry name" value="REGULATORY PROTEIN PCHR"/>
    <property type="match status" value="1"/>
</dbReference>
<evidence type="ECO:0000256" key="3">
    <source>
        <dbReference type="ARBA" id="ARBA00023163"/>
    </source>
</evidence>
<evidence type="ECO:0000313" key="8">
    <source>
        <dbReference type="EMBL" id="CAA2101377.1"/>
    </source>
</evidence>
<protein>
    <submittedName>
        <fullName evidence="8">Response regulator PleD</fullName>
    </submittedName>
</protein>
<dbReference type="InterPro" id="IPR011006">
    <property type="entry name" value="CheY-like_superfamily"/>
</dbReference>
<dbReference type="SMART" id="SM00342">
    <property type="entry name" value="HTH_ARAC"/>
    <property type="match status" value="1"/>
</dbReference>
<evidence type="ECO:0000259" key="6">
    <source>
        <dbReference type="PROSITE" id="PS01124"/>
    </source>
</evidence>
<dbReference type="GO" id="GO:0043565">
    <property type="term" value="F:sequence-specific DNA binding"/>
    <property type="evidence" value="ECO:0007669"/>
    <property type="project" value="InterPro"/>
</dbReference>
<sequence length="285" mass="30764">MSYWSTTPPRRAHILVIDDNIEELHLLLSALREAGHRISLAFDALQGYRRATALQPDLVLLDVHMGATDGYATCRLLKADASTAHIPVIFVTSSSSVEERLTGLHEGAVDYILKPFEPAEVLARVAVHLALSASRQHAQACMAQAETALDNARGERAGSVPAAAHADMVLARAAERVVRANLSDVPALPALAARVGTHEKRLSRVFREQTGRTVFEFVRETRLAEAQRLLAASALSVEEVALAVGFSSAGNFSTAFRERFGRTPTAYRQAPQPPHAPCPPPMAPA</sequence>
<evidence type="ECO:0000256" key="4">
    <source>
        <dbReference type="PROSITE-ProRule" id="PRU00169"/>
    </source>
</evidence>
<dbReference type="GO" id="GO:0003700">
    <property type="term" value="F:DNA-binding transcription factor activity"/>
    <property type="evidence" value="ECO:0007669"/>
    <property type="project" value="InterPro"/>
</dbReference>
<dbReference type="RefSeq" id="WP_339088920.1">
    <property type="nucleotide sequence ID" value="NZ_LR743507.1"/>
</dbReference>
<dbReference type="InterPro" id="IPR053142">
    <property type="entry name" value="PchR_regulatory_protein"/>
</dbReference>
<dbReference type="PANTHER" id="PTHR47893:SF1">
    <property type="entry name" value="REGULATORY PROTEIN PCHR"/>
    <property type="match status" value="1"/>
</dbReference>
<keyword evidence="4" id="KW-0597">Phosphoprotein</keyword>
<proteinExistence type="predicted"/>
<dbReference type="Gene3D" id="3.40.50.2300">
    <property type="match status" value="1"/>
</dbReference>
<dbReference type="GO" id="GO:0000160">
    <property type="term" value="P:phosphorelay signal transduction system"/>
    <property type="evidence" value="ECO:0007669"/>
    <property type="project" value="InterPro"/>
</dbReference>
<evidence type="ECO:0000256" key="5">
    <source>
        <dbReference type="SAM" id="MobiDB-lite"/>
    </source>
</evidence>
<dbReference type="InterPro" id="IPR009057">
    <property type="entry name" value="Homeodomain-like_sf"/>
</dbReference>
<organism evidence="8">
    <name type="scientific">Variovorax paradoxus</name>
    <dbReference type="NCBI Taxonomy" id="34073"/>
    <lineage>
        <taxon>Bacteria</taxon>
        <taxon>Pseudomonadati</taxon>
        <taxon>Pseudomonadota</taxon>
        <taxon>Betaproteobacteria</taxon>
        <taxon>Burkholderiales</taxon>
        <taxon>Comamonadaceae</taxon>
        <taxon>Variovorax</taxon>
    </lineage>
</organism>
<feature type="region of interest" description="Disordered" evidence="5">
    <location>
        <begin position="265"/>
        <end position="285"/>
    </location>
</feature>
<feature type="compositionally biased region" description="Pro residues" evidence="5">
    <location>
        <begin position="271"/>
        <end position="285"/>
    </location>
</feature>
<dbReference type="PROSITE" id="PS50110">
    <property type="entry name" value="RESPONSE_REGULATORY"/>
    <property type="match status" value="1"/>
</dbReference>
<evidence type="ECO:0000256" key="2">
    <source>
        <dbReference type="ARBA" id="ARBA00023125"/>
    </source>
</evidence>
<name>A0A679J5A2_VARPD</name>
<dbReference type="SUPFAM" id="SSF52172">
    <property type="entry name" value="CheY-like"/>
    <property type="match status" value="1"/>
</dbReference>
<dbReference type="Gene3D" id="1.10.10.60">
    <property type="entry name" value="Homeodomain-like"/>
    <property type="match status" value="1"/>
</dbReference>
<dbReference type="CDD" id="cd19920">
    <property type="entry name" value="REC_PA4781-like"/>
    <property type="match status" value="1"/>
</dbReference>
<keyword evidence="2" id="KW-0238">DNA-binding</keyword>
<dbReference type="InterPro" id="IPR001789">
    <property type="entry name" value="Sig_transdc_resp-reg_receiver"/>
</dbReference>
<dbReference type="Pfam" id="PF12833">
    <property type="entry name" value="HTH_18"/>
    <property type="match status" value="1"/>
</dbReference>